<dbReference type="InterPro" id="IPR012337">
    <property type="entry name" value="RNaseH-like_sf"/>
</dbReference>
<keyword evidence="13" id="KW-1185">Reference proteome</keyword>
<evidence type="ECO:0000256" key="7">
    <source>
        <dbReference type="ARBA" id="ARBA00022839"/>
    </source>
</evidence>
<comment type="subcellular location">
    <subcellularLocation>
        <location evidence="1">Nucleus</location>
    </subcellularLocation>
</comment>
<dbReference type="InterPro" id="IPR047021">
    <property type="entry name" value="REXO1/3/4-like"/>
</dbReference>
<dbReference type="GO" id="GO:0005634">
    <property type="term" value="C:nucleus"/>
    <property type="evidence" value="ECO:0007669"/>
    <property type="project" value="UniProtKB-SubCell"/>
</dbReference>
<dbReference type="InterPro" id="IPR013520">
    <property type="entry name" value="Ribonucl_H"/>
</dbReference>
<keyword evidence="7" id="KW-0269">Exonuclease</keyword>
<dbReference type="GO" id="GO:0008408">
    <property type="term" value="F:3'-5' exonuclease activity"/>
    <property type="evidence" value="ECO:0007669"/>
    <property type="project" value="InterPro"/>
</dbReference>
<dbReference type="InterPro" id="IPR036397">
    <property type="entry name" value="RNaseH_sf"/>
</dbReference>
<evidence type="ECO:0000259" key="11">
    <source>
        <dbReference type="SMART" id="SM00479"/>
    </source>
</evidence>
<dbReference type="GO" id="GO:0006364">
    <property type="term" value="P:rRNA processing"/>
    <property type="evidence" value="ECO:0007669"/>
    <property type="project" value="UniProtKB-KW"/>
</dbReference>
<comment type="similarity">
    <text evidence="2">Belongs to the REXO4 family.</text>
</comment>
<dbReference type="Pfam" id="PF00929">
    <property type="entry name" value="RNase_T"/>
    <property type="match status" value="1"/>
</dbReference>
<dbReference type="SUPFAM" id="SSF53098">
    <property type="entry name" value="Ribonuclease H-like"/>
    <property type="match status" value="1"/>
</dbReference>
<comment type="caution">
    <text evidence="12">The sequence shown here is derived from an EMBL/GenBank/DDBJ whole genome shotgun (WGS) entry which is preliminary data.</text>
</comment>
<dbReference type="AlphaFoldDB" id="A0A1X2GQ77"/>
<sequence length="327" mass="36175">MKSKSKGPAQAPSSNWKKLLPTIKATQTTTSKKRKASTSLKDGVKAVKHAKSSDNKVIPKKEDLWFDVDEDSLATAYGLPTSKDKEAAESEQRKKKIVADMDALQGKKTWAGKFVAIDCEMVGVGPGGTESALARASLVNYNGAVLLDTFVKPQEAVTDYRTFVSGVTPELLKDAMSFKEAQEQVAEIIKDRILIGHAVQNDLKALMLVHPKLLIRDTSKYKAFRELAKGRSPGLKMLTQKVLHIPIQSGSHSSVEDARFTLALYKKVKGDWEKQFGARRGLEMKRLMDKQKKKTQERQRHSQAKEVKQTALSDQSSDNDSGDSDSD</sequence>
<evidence type="ECO:0000256" key="3">
    <source>
        <dbReference type="ARBA" id="ARBA00016937"/>
    </source>
</evidence>
<feature type="compositionally biased region" description="Basic and acidic residues" evidence="10">
    <location>
        <begin position="283"/>
        <end position="308"/>
    </location>
</feature>
<keyword evidence="5" id="KW-0540">Nuclease</keyword>
<dbReference type="SMART" id="SM00479">
    <property type="entry name" value="EXOIII"/>
    <property type="match status" value="1"/>
</dbReference>
<keyword evidence="4" id="KW-0698">rRNA processing</keyword>
<name>A0A1X2GQ77_9FUNG</name>
<keyword evidence="8" id="KW-0539">Nucleus</keyword>
<reference evidence="12 13" key="1">
    <citation type="submission" date="2016-07" db="EMBL/GenBank/DDBJ databases">
        <title>Pervasive Adenine N6-methylation of Active Genes in Fungi.</title>
        <authorList>
            <consortium name="DOE Joint Genome Institute"/>
            <person name="Mondo S.J."/>
            <person name="Dannebaum R.O."/>
            <person name="Kuo R.C."/>
            <person name="Labutti K."/>
            <person name="Haridas S."/>
            <person name="Kuo A."/>
            <person name="Salamov A."/>
            <person name="Ahrendt S.R."/>
            <person name="Lipzen A."/>
            <person name="Sullivan W."/>
            <person name="Andreopoulos W.B."/>
            <person name="Clum A."/>
            <person name="Lindquist E."/>
            <person name="Daum C."/>
            <person name="Ramamoorthy G.K."/>
            <person name="Gryganskyi A."/>
            <person name="Culley D."/>
            <person name="Magnuson J.K."/>
            <person name="James T.Y."/>
            <person name="O'Malley M.A."/>
            <person name="Stajich J.E."/>
            <person name="Spatafora J.W."/>
            <person name="Visel A."/>
            <person name="Grigoriev I.V."/>
        </authorList>
    </citation>
    <scope>NUCLEOTIDE SEQUENCE [LARGE SCALE GENOMIC DNA]</scope>
    <source>
        <strain evidence="12 13">NRRL 3301</strain>
    </source>
</reference>
<dbReference type="Gene3D" id="3.30.420.10">
    <property type="entry name" value="Ribonuclease H-like superfamily/Ribonuclease H"/>
    <property type="match status" value="1"/>
</dbReference>
<feature type="domain" description="Exonuclease" evidence="11">
    <location>
        <begin position="113"/>
        <end position="274"/>
    </location>
</feature>
<accession>A0A1X2GQ77</accession>
<dbReference type="Proteomes" id="UP000242146">
    <property type="component" value="Unassembled WGS sequence"/>
</dbReference>
<dbReference type="PANTHER" id="PTHR12801:SF45">
    <property type="entry name" value="RNA EXONUCLEASE 4"/>
    <property type="match status" value="1"/>
</dbReference>
<feature type="region of interest" description="Disordered" evidence="10">
    <location>
        <begin position="1"/>
        <end position="55"/>
    </location>
</feature>
<evidence type="ECO:0000256" key="8">
    <source>
        <dbReference type="ARBA" id="ARBA00023242"/>
    </source>
</evidence>
<evidence type="ECO:0000256" key="2">
    <source>
        <dbReference type="ARBA" id="ARBA00010489"/>
    </source>
</evidence>
<evidence type="ECO:0000256" key="9">
    <source>
        <dbReference type="ARBA" id="ARBA00025599"/>
    </source>
</evidence>
<comment type="function">
    <text evidence="9">Exoribonuclease involved in ribosome biosynthesis. Involved in the processing of ITS1, the internal transcribed spacer localized between the 18S and 5.8S rRNAs.</text>
</comment>
<evidence type="ECO:0000313" key="12">
    <source>
        <dbReference type="EMBL" id="ORX58115.1"/>
    </source>
</evidence>
<evidence type="ECO:0000256" key="6">
    <source>
        <dbReference type="ARBA" id="ARBA00022801"/>
    </source>
</evidence>
<dbReference type="OrthoDB" id="8191639at2759"/>
<dbReference type="PANTHER" id="PTHR12801">
    <property type="entry name" value="RNA EXONUCLEASE REXO1 / RECO3 FAMILY MEMBER-RELATED"/>
    <property type="match status" value="1"/>
</dbReference>
<feature type="region of interest" description="Disordered" evidence="10">
    <location>
        <begin position="283"/>
        <end position="327"/>
    </location>
</feature>
<evidence type="ECO:0000256" key="4">
    <source>
        <dbReference type="ARBA" id="ARBA00022552"/>
    </source>
</evidence>
<dbReference type="FunFam" id="3.30.420.10:FF:000007">
    <property type="entry name" value="Interferon-stimulated exonuclease gene 20"/>
    <property type="match status" value="1"/>
</dbReference>
<organism evidence="12 13">
    <name type="scientific">Hesseltinella vesiculosa</name>
    <dbReference type="NCBI Taxonomy" id="101127"/>
    <lineage>
        <taxon>Eukaryota</taxon>
        <taxon>Fungi</taxon>
        <taxon>Fungi incertae sedis</taxon>
        <taxon>Mucoromycota</taxon>
        <taxon>Mucoromycotina</taxon>
        <taxon>Mucoromycetes</taxon>
        <taxon>Mucorales</taxon>
        <taxon>Cunninghamellaceae</taxon>
        <taxon>Hesseltinella</taxon>
    </lineage>
</organism>
<dbReference type="GO" id="GO:0000027">
    <property type="term" value="P:ribosomal large subunit assembly"/>
    <property type="evidence" value="ECO:0007669"/>
    <property type="project" value="TreeGrafter"/>
</dbReference>
<evidence type="ECO:0000313" key="13">
    <source>
        <dbReference type="Proteomes" id="UP000242146"/>
    </source>
</evidence>
<dbReference type="EMBL" id="MCGT01000007">
    <property type="protein sequence ID" value="ORX58115.1"/>
    <property type="molecule type" value="Genomic_DNA"/>
</dbReference>
<gene>
    <name evidence="12" type="ORF">DM01DRAFT_1333780</name>
</gene>
<dbReference type="InterPro" id="IPR037431">
    <property type="entry name" value="REX4_DEDDh_dom"/>
</dbReference>
<proteinExistence type="inferred from homology"/>
<dbReference type="GO" id="GO:0003676">
    <property type="term" value="F:nucleic acid binding"/>
    <property type="evidence" value="ECO:0007669"/>
    <property type="project" value="InterPro"/>
</dbReference>
<dbReference type="CDD" id="cd06144">
    <property type="entry name" value="REX4_like"/>
    <property type="match status" value="1"/>
</dbReference>
<dbReference type="STRING" id="101127.A0A1X2GQ77"/>
<keyword evidence="6" id="KW-0378">Hydrolase</keyword>
<evidence type="ECO:0000256" key="10">
    <source>
        <dbReference type="SAM" id="MobiDB-lite"/>
    </source>
</evidence>
<evidence type="ECO:0000256" key="1">
    <source>
        <dbReference type="ARBA" id="ARBA00004123"/>
    </source>
</evidence>
<evidence type="ECO:0000256" key="5">
    <source>
        <dbReference type="ARBA" id="ARBA00022722"/>
    </source>
</evidence>
<protein>
    <recommendedName>
        <fullName evidence="3">RNA exonuclease 4</fullName>
    </recommendedName>
</protein>